<dbReference type="RefSeq" id="WP_210006033.1">
    <property type="nucleotide sequence ID" value="NZ_BSEO01000001.1"/>
</dbReference>
<sequence length="100" mass="11355">MGNGVKVNYSELEPLRTELNNIISEFESAGARRRDLEHAVGSPYGESALRDAASEFERRWDDRRKQLTENCQAVADHLETVITGFQDFDADMATKFESED</sequence>
<comment type="caution">
    <text evidence="1">The sequence shown here is derived from an EMBL/GenBank/DDBJ whole genome shotgun (WGS) entry which is preliminary data.</text>
</comment>
<protein>
    <recommendedName>
        <fullName evidence="3">Flagellar protein FlgN</fullName>
    </recommendedName>
</protein>
<evidence type="ECO:0000313" key="2">
    <source>
        <dbReference type="Proteomes" id="UP001142317"/>
    </source>
</evidence>
<evidence type="ECO:0000313" key="1">
    <source>
        <dbReference type="EMBL" id="GLJ78323.1"/>
    </source>
</evidence>
<reference evidence="1" key="2">
    <citation type="submission" date="2023-01" db="EMBL/GenBank/DDBJ databases">
        <authorList>
            <person name="Sun Q."/>
            <person name="Evtushenko L."/>
        </authorList>
    </citation>
    <scope>NUCLEOTIDE SEQUENCE</scope>
    <source>
        <strain evidence="1">VKM Ac-1447</strain>
    </source>
</reference>
<keyword evidence="2" id="KW-1185">Reference proteome</keyword>
<name>A0A9W6HEH9_9MICO</name>
<accession>A0A9W6HEH9</accession>
<dbReference type="EMBL" id="BSEO01000001">
    <property type="protein sequence ID" value="GLJ78323.1"/>
    <property type="molecule type" value="Genomic_DNA"/>
</dbReference>
<dbReference type="Proteomes" id="UP001142317">
    <property type="component" value="Unassembled WGS sequence"/>
</dbReference>
<gene>
    <name evidence="1" type="ORF">GCM10017586_00050</name>
</gene>
<proteinExistence type="predicted"/>
<organism evidence="1 2">
    <name type="scientific">Microbacterium imperiale</name>
    <dbReference type="NCBI Taxonomy" id="33884"/>
    <lineage>
        <taxon>Bacteria</taxon>
        <taxon>Bacillati</taxon>
        <taxon>Actinomycetota</taxon>
        <taxon>Actinomycetes</taxon>
        <taxon>Micrococcales</taxon>
        <taxon>Microbacteriaceae</taxon>
        <taxon>Microbacterium</taxon>
    </lineage>
</organism>
<evidence type="ECO:0008006" key="3">
    <source>
        <dbReference type="Google" id="ProtNLM"/>
    </source>
</evidence>
<dbReference type="AlphaFoldDB" id="A0A9W6HEH9"/>
<reference evidence="1" key="1">
    <citation type="journal article" date="2014" name="Int. J. Syst. Evol. Microbiol.">
        <title>Complete genome sequence of Corynebacterium casei LMG S-19264T (=DSM 44701T), isolated from a smear-ripened cheese.</title>
        <authorList>
            <consortium name="US DOE Joint Genome Institute (JGI-PGF)"/>
            <person name="Walter F."/>
            <person name="Albersmeier A."/>
            <person name="Kalinowski J."/>
            <person name="Ruckert C."/>
        </authorList>
    </citation>
    <scope>NUCLEOTIDE SEQUENCE</scope>
    <source>
        <strain evidence="1">VKM Ac-1447</strain>
    </source>
</reference>